<keyword evidence="2" id="KW-1185">Reference proteome</keyword>
<organism evidence="1 2">
    <name type="scientific">Artemia franciscana</name>
    <name type="common">Brine shrimp</name>
    <name type="synonym">Artemia sanfranciscana</name>
    <dbReference type="NCBI Taxonomy" id="6661"/>
    <lineage>
        <taxon>Eukaryota</taxon>
        <taxon>Metazoa</taxon>
        <taxon>Ecdysozoa</taxon>
        <taxon>Arthropoda</taxon>
        <taxon>Crustacea</taxon>
        <taxon>Branchiopoda</taxon>
        <taxon>Anostraca</taxon>
        <taxon>Artemiidae</taxon>
        <taxon>Artemia</taxon>
    </lineage>
</organism>
<evidence type="ECO:0000313" key="1">
    <source>
        <dbReference type="EMBL" id="KAK2709176.1"/>
    </source>
</evidence>
<comment type="caution">
    <text evidence="1">The sequence shown here is derived from an EMBL/GenBank/DDBJ whole genome shotgun (WGS) entry which is preliminary data.</text>
</comment>
<accession>A0AA88HKC1</accession>
<name>A0AA88HKC1_ARTSF</name>
<gene>
    <name evidence="1" type="ORF">QYM36_012992</name>
</gene>
<dbReference type="Proteomes" id="UP001187531">
    <property type="component" value="Unassembled WGS sequence"/>
</dbReference>
<proteinExistence type="predicted"/>
<protein>
    <submittedName>
        <fullName evidence="1">Uncharacterized protein</fullName>
    </submittedName>
</protein>
<sequence>MVMKVVQQSKMLTICIKQEWLVHQVFFTKEMTLCMTKQEFLSCKANNAHFLKLFDNHSEAIGFQVFYSEGDANILITEKAVEAAHVIDTIPVADGTDILISFLGVYISHPKPSLMVPVQLEIIVR</sequence>
<dbReference type="EMBL" id="JAVRJZ010000017">
    <property type="protein sequence ID" value="KAK2709176.1"/>
    <property type="molecule type" value="Genomic_DNA"/>
</dbReference>
<dbReference type="AlphaFoldDB" id="A0AA88HKC1"/>
<evidence type="ECO:0000313" key="2">
    <source>
        <dbReference type="Proteomes" id="UP001187531"/>
    </source>
</evidence>
<reference evidence="1" key="1">
    <citation type="submission" date="2023-07" db="EMBL/GenBank/DDBJ databases">
        <title>Chromosome-level genome assembly of Artemia franciscana.</title>
        <authorList>
            <person name="Jo E."/>
        </authorList>
    </citation>
    <scope>NUCLEOTIDE SEQUENCE</scope>
    <source>
        <tissue evidence="1">Whole body</tissue>
    </source>
</reference>